<reference evidence="1" key="2">
    <citation type="submission" date="2020-09" db="EMBL/GenBank/DDBJ databases">
        <authorList>
            <person name="Sun Q."/>
            <person name="Ohkuma M."/>
        </authorList>
    </citation>
    <scope>NUCLEOTIDE SEQUENCE</scope>
    <source>
        <strain evidence="1">JCM 12862</strain>
    </source>
</reference>
<name>A0A8J3FGI2_9FLAO</name>
<gene>
    <name evidence="1" type="ORF">GCM10007962_09170</name>
</gene>
<dbReference type="EMBL" id="BMNR01000002">
    <property type="protein sequence ID" value="GGK17094.1"/>
    <property type="molecule type" value="Genomic_DNA"/>
</dbReference>
<reference evidence="1" key="1">
    <citation type="journal article" date="2014" name="Int. J. Syst. Evol. Microbiol.">
        <title>Complete genome sequence of Corynebacterium casei LMG S-19264T (=DSM 44701T), isolated from a smear-ripened cheese.</title>
        <authorList>
            <consortium name="US DOE Joint Genome Institute (JGI-PGF)"/>
            <person name="Walter F."/>
            <person name="Albersmeier A."/>
            <person name="Kalinowski J."/>
            <person name="Ruckert C."/>
        </authorList>
    </citation>
    <scope>NUCLEOTIDE SEQUENCE</scope>
    <source>
        <strain evidence="1">JCM 12862</strain>
    </source>
</reference>
<evidence type="ECO:0000313" key="1">
    <source>
        <dbReference type="EMBL" id="GGK17094.1"/>
    </source>
</evidence>
<dbReference type="Proteomes" id="UP000612329">
    <property type="component" value="Unassembled WGS sequence"/>
</dbReference>
<sequence length="224" mass="26618">MSNNISAKEWKSLKAYQNTTHHKILTPSDWLKTDRTHNTAIWQQANIYNLLNNLPKEYRRIQERRDFYEWLYDTLNSRGHEIVWIEMAHFISKKMRLLETFPCALFIHKKIVVYANEGSQAVFNNAFKELKELFNSKNVLKGDSAIQWDQKMSYKEQYIWLDSLYKTIDSKSLKTIEHMAKGKFLYGLAVPKAIRFKGDISNPKDRYNYATGPLRDYCKVLYKD</sequence>
<protein>
    <submittedName>
        <fullName evidence="1">Uncharacterized protein</fullName>
    </submittedName>
</protein>
<keyword evidence="2" id="KW-1185">Reference proteome</keyword>
<comment type="caution">
    <text evidence="1">The sequence shown here is derived from an EMBL/GenBank/DDBJ whole genome shotgun (WGS) entry which is preliminary data.</text>
</comment>
<dbReference type="AlphaFoldDB" id="A0A8J3FGI2"/>
<proteinExistence type="predicted"/>
<organism evidence="1 2">
    <name type="scientific">Yeosuana aromativorans</name>
    <dbReference type="NCBI Taxonomy" id="288019"/>
    <lineage>
        <taxon>Bacteria</taxon>
        <taxon>Pseudomonadati</taxon>
        <taxon>Bacteroidota</taxon>
        <taxon>Flavobacteriia</taxon>
        <taxon>Flavobacteriales</taxon>
        <taxon>Flavobacteriaceae</taxon>
        <taxon>Yeosuana</taxon>
    </lineage>
</organism>
<accession>A0A8J3FGI2</accession>
<evidence type="ECO:0000313" key="2">
    <source>
        <dbReference type="Proteomes" id="UP000612329"/>
    </source>
</evidence>